<dbReference type="SUPFAM" id="SSF69318">
    <property type="entry name" value="Integrin alpha N-terminal domain"/>
    <property type="match status" value="1"/>
</dbReference>
<keyword evidence="4" id="KW-1185">Reference proteome</keyword>
<sequence length="1036" mass="111295">MFITSRTLFLLIALSASMLATALRADDGNLLSGDGLAAPYGWRTEPGELWTVSGPGALEVNLEARLSGTSSNGAKRAMRTVRLPRERNGGLWRLSGWMRVEGGNHQRDAMLTIALQGGAGIRESVREFNPHSEWTYFEKRLRLPDGMAEVIVHINYGGRTGIGRVKELRLVPDELVPEDFSVEVAGEAVEPWRVEDRAYRLRGVIDTDEADAPVWADFDFQRLLLMAGCREPVDPSSVVVLAIDADGGQVACPVAFDQPIGTLADRYLRNGTLKWRSAPGAVVYEIYFNAAGPEGPRPLALERMLGVGELLTYNDEQVVPLWAGWPGVAIDPVDADGNGVQDLMVSSTDGGRFIARNIGTMTEPVFIPRMRELPTDDLPASGLMQQVSGDWDGSGNTSVLAVRKKPAGGYTDGVTATVDLRVPGKAVQTLSTPDGHPVVIDDATWTHLGLADFNGNGLPDLVVGSARDDLLILLNRSDLGAGVVEPFYVPFDIFMERPQGSGDMGLKPTVTDWNGDGRPDLLVTAWSGACWLFTNETGEGGVLRFSSPQVLTQKGGPLVAADSPVVWVTDFDGDGVADLLMGDVNGRLLFFRNTGTPEQPRWQAPVAVTTESGDPILLTARSVGAEHPVQGPAEWNWGYLSGAAWDLTGNGQADLIVNDSLGRLGWFENFGETGEPVFADELQAFTYQGQEVTTPWRNAPGVYDWTGDGYPELLVLNAEGNLVMLHLSKEKPGAVTRIEPMLDAGGKPVKINARTKPAGVSGRSNITVGDIDGDGKADILVGFSSYYEGGGAFLLGKNVGEANAPRFEVSPMRTGGGRMAEWTGSDGHDQWHNGGPCLVDWNGDGKPDLFHGVESGRVAYYANDYLNRRTFPIFTAEEFAARAEDGEAVALLNFGQLPAGELPVRVEDAKLPLQWLPVETLLQKGRKGPRYVRFTSPKPGEPVSGEVRIEVDAGTGGVATVKFYLNGEYLATESLPPYVAFGDDSTWDSRTVPDGLYELAAVATYIDGQTATAKVALEVSNGTPVKKSAGAGSLQP</sequence>
<evidence type="ECO:0000313" key="3">
    <source>
        <dbReference type="EMBL" id="MBC2595992.1"/>
    </source>
</evidence>
<dbReference type="Pfam" id="PF17957">
    <property type="entry name" value="Big_7"/>
    <property type="match status" value="1"/>
</dbReference>
<dbReference type="Proteomes" id="UP000546464">
    <property type="component" value="Unassembled WGS sequence"/>
</dbReference>
<evidence type="ECO:0000313" key="4">
    <source>
        <dbReference type="Proteomes" id="UP000546464"/>
    </source>
</evidence>
<dbReference type="InterPro" id="IPR028994">
    <property type="entry name" value="Integrin_alpha_N"/>
</dbReference>
<organism evidence="3 4">
    <name type="scientific">Ruficoccus amylovorans</name>
    <dbReference type="NCBI Taxonomy" id="1804625"/>
    <lineage>
        <taxon>Bacteria</taxon>
        <taxon>Pseudomonadati</taxon>
        <taxon>Verrucomicrobiota</taxon>
        <taxon>Opitutia</taxon>
        <taxon>Puniceicoccales</taxon>
        <taxon>Cerasicoccaceae</taxon>
        <taxon>Ruficoccus</taxon>
    </lineage>
</organism>
<feature type="chain" id="PRO_5032282540" evidence="2">
    <location>
        <begin position="26"/>
        <end position="1036"/>
    </location>
</feature>
<dbReference type="EMBL" id="JACHVB010000060">
    <property type="protein sequence ID" value="MBC2595992.1"/>
    <property type="molecule type" value="Genomic_DNA"/>
</dbReference>
<dbReference type="RefSeq" id="WP_185676912.1">
    <property type="nucleotide sequence ID" value="NZ_JACHVB010000060.1"/>
</dbReference>
<dbReference type="Gene3D" id="2.130.10.130">
    <property type="entry name" value="Integrin alpha, N-terminal"/>
    <property type="match status" value="2"/>
</dbReference>
<gene>
    <name evidence="3" type="ORF">H5P28_17130</name>
</gene>
<reference evidence="3 4" key="1">
    <citation type="submission" date="2020-07" db="EMBL/GenBank/DDBJ databases">
        <authorList>
            <person name="Feng X."/>
        </authorList>
    </citation>
    <scope>NUCLEOTIDE SEQUENCE [LARGE SCALE GENOMIC DNA]</scope>
    <source>
        <strain evidence="3 4">JCM31066</strain>
    </source>
</reference>
<name>A0A842HHV8_9BACT</name>
<dbReference type="AlphaFoldDB" id="A0A842HHV8"/>
<comment type="caution">
    <text evidence="3">The sequence shown here is derived from an EMBL/GenBank/DDBJ whole genome shotgun (WGS) entry which is preliminary data.</text>
</comment>
<proteinExistence type="predicted"/>
<dbReference type="PANTHER" id="PTHR44103:SF1">
    <property type="entry name" value="PROPROTEIN CONVERTASE P"/>
    <property type="match status" value="1"/>
</dbReference>
<dbReference type="InterPro" id="IPR013517">
    <property type="entry name" value="FG-GAP"/>
</dbReference>
<dbReference type="Pfam" id="PF13517">
    <property type="entry name" value="FG-GAP_3"/>
    <property type="match status" value="2"/>
</dbReference>
<evidence type="ECO:0000256" key="2">
    <source>
        <dbReference type="SAM" id="SignalP"/>
    </source>
</evidence>
<dbReference type="InterPro" id="IPR013783">
    <property type="entry name" value="Ig-like_fold"/>
</dbReference>
<dbReference type="Gene3D" id="2.60.40.10">
    <property type="entry name" value="Immunoglobulins"/>
    <property type="match status" value="1"/>
</dbReference>
<protein>
    <submittedName>
        <fullName evidence="3">VCBS repeat-containing protein</fullName>
    </submittedName>
</protein>
<keyword evidence="1 2" id="KW-0732">Signal</keyword>
<accession>A0A842HHV8</accession>
<evidence type="ECO:0000256" key="1">
    <source>
        <dbReference type="ARBA" id="ARBA00022729"/>
    </source>
</evidence>
<dbReference type="PANTHER" id="PTHR44103">
    <property type="entry name" value="PROPROTEIN CONVERTASE P"/>
    <property type="match status" value="1"/>
</dbReference>
<feature type="signal peptide" evidence="2">
    <location>
        <begin position="1"/>
        <end position="25"/>
    </location>
</feature>